<evidence type="ECO:0000256" key="2">
    <source>
        <dbReference type="ARBA" id="ARBA00022643"/>
    </source>
</evidence>
<comment type="caution">
    <text evidence="4">The sequence shown here is derived from an EMBL/GenBank/DDBJ whole genome shotgun (WGS) entry which is preliminary data.</text>
</comment>
<evidence type="ECO:0000256" key="1">
    <source>
        <dbReference type="ARBA" id="ARBA00022630"/>
    </source>
</evidence>
<dbReference type="GO" id="GO:0004497">
    <property type="term" value="F:monooxygenase activity"/>
    <property type="evidence" value="ECO:0007669"/>
    <property type="project" value="UniProtKB-KW"/>
</dbReference>
<dbReference type="EMBL" id="JAAFYZ010000332">
    <property type="protein sequence ID" value="MBS2554189.1"/>
    <property type="molecule type" value="Genomic_DNA"/>
</dbReference>
<keyword evidence="5" id="KW-1185">Reference proteome</keyword>
<dbReference type="CDD" id="cd04730">
    <property type="entry name" value="NPD_like"/>
    <property type="match status" value="1"/>
</dbReference>
<keyword evidence="2" id="KW-0288">FMN</keyword>
<reference evidence="4 5" key="1">
    <citation type="submission" date="2020-02" db="EMBL/GenBank/DDBJ databases">
        <title>Acidophilic actinobacteria isolated from forest soil.</title>
        <authorList>
            <person name="Golinska P."/>
        </authorList>
    </citation>
    <scope>NUCLEOTIDE SEQUENCE [LARGE SCALE GENOMIC DNA]</scope>
    <source>
        <strain evidence="4 5">NL8</strain>
    </source>
</reference>
<proteinExistence type="predicted"/>
<dbReference type="PANTHER" id="PTHR32332">
    <property type="entry name" value="2-NITROPROPANE DIOXYGENASE"/>
    <property type="match status" value="1"/>
</dbReference>
<dbReference type="InterPro" id="IPR013785">
    <property type="entry name" value="Aldolase_TIM"/>
</dbReference>
<dbReference type="Gene3D" id="3.20.20.70">
    <property type="entry name" value="Aldolase class I"/>
    <property type="match status" value="1"/>
</dbReference>
<organism evidence="4 5">
    <name type="scientific">Catenulispora pinistramenti</name>
    <dbReference type="NCBI Taxonomy" id="2705254"/>
    <lineage>
        <taxon>Bacteria</taxon>
        <taxon>Bacillati</taxon>
        <taxon>Actinomycetota</taxon>
        <taxon>Actinomycetes</taxon>
        <taxon>Catenulisporales</taxon>
        <taxon>Catenulisporaceae</taxon>
        <taxon>Catenulispora</taxon>
    </lineage>
</organism>
<keyword evidence="4" id="KW-0503">Monooxygenase</keyword>
<evidence type="ECO:0000313" key="5">
    <source>
        <dbReference type="Proteomes" id="UP000730482"/>
    </source>
</evidence>
<dbReference type="RefSeq" id="WP_212021416.1">
    <property type="nucleotide sequence ID" value="NZ_JAAFYZ010000332.1"/>
</dbReference>
<dbReference type="SUPFAM" id="SSF51412">
    <property type="entry name" value="Inosine monophosphate dehydrogenase (IMPDH)"/>
    <property type="match status" value="1"/>
</dbReference>
<evidence type="ECO:0000256" key="3">
    <source>
        <dbReference type="ARBA" id="ARBA00023002"/>
    </source>
</evidence>
<gene>
    <name evidence="4" type="ORF">KGQ19_45780</name>
</gene>
<keyword evidence="3" id="KW-0560">Oxidoreductase</keyword>
<dbReference type="InterPro" id="IPR004136">
    <property type="entry name" value="NMO"/>
</dbReference>
<keyword evidence="1" id="KW-0285">Flavoprotein</keyword>
<protein>
    <submittedName>
        <fullName evidence="4">Nitronate monooxygenase</fullName>
    </submittedName>
</protein>
<evidence type="ECO:0000313" key="4">
    <source>
        <dbReference type="EMBL" id="MBS2554189.1"/>
    </source>
</evidence>
<dbReference type="Pfam" id="PF03060">
    <property type="entry name" value="NMO"/>
    <property type="match status" value="1"/>
</dbReference>
<dbReference type="Proteomes" id="UP000730482">
    <property type="component" value="Unassembled WGS sequence"/>
</dbReference>
<accession>A0ABS5L7T2</accession>
<sequence>MRTPLSAALGLEFPLFAFSHCRDVVAAVTRAGGLGVLGAVYFTPDELETELRWLDAHTDGKPYGVDVVMPASVSSSVNEVSAKDSARTSMEETLKSYIPDRHRTFVEGILDKYEVPDLPADGDHSHQLLGWTDATARPQVEVALEHPIALLASALGPLPADIVELAHRNNVRTAGLASSAHHARKQVDSGVDIIVAQGTEAGGHTGEISTMVLIPEVVDAVGDTPVLAAGGIGDGRQVAAAMALGAQGAWTGSIWLTVAEADTDPRVVPKLLAASSRDTVRSRALTGKPARQLRTDWTDAWEGTDSPGALPMPLQYMLVSEAHRRIARAGRTELMGMPVGQIVGSMTDVRPVREVIYQLIEEYAAAVERLGAITEA</sequence>
<dbReference type="PANTHER" id="PTHR32332:SF38">
    <property type="entry name" value="MONOOXYGENASE RV1533-RELATED"/>
    <property type="match status" value="1"/>
</dbReference>
<name>A0ABS5L7T2_9ACTN</name>